<feature type="signal peptide" evidence="1">
    <location>
        <begin position="1"/>
        <end position="21"/>
    </location>
</feature>
<dbReference type="Pfam" id="PF01364">
    <property type="entry name" value="Peptidase_C25"/>
    <property type="match status" value="1"/>
</dbReference>
<proteinExistence type="predicted"/>
<keyword evidence="5" id="KW-1185">Reference proteome</keyword>
<evidence type="ECO:0000313" key="5">
    <source>
        <dbReference type="Proteomes" id="UP001500936"/>
    </source>
</evidence>
<evidence type="ECO:0000313" key="4">
    <source>
        <dbReference type="EMBL" id="GAA4397533.1"/>
    </source>
</evidence>
<dbReference type="Gene3D" id="2.60.40.4070">
    <property type="match status" value="1"/>
</dbReference>
<feature type="domain" description="FlgD/Vpr Ig-like" evidence="3">
    <location>
        <begin position="1042"/>
        <end position="1097"/>
    </location>
</feature>
<dbReference type="SUPFAM" id="SSF52129">
    <property type="entry name" value="Caspase-like"/>
    <property type="match status" value="1"/>
</dbReference>
<dbReference type="CDD" id="cd02258">
    <property type="entry name" value="Peptidase_C25_N"/>
    <property type="match status" value="1"/>
</dbReference>
<evidence type="ECO:0000256" key="1">
    <source>
        <dbReference type="SAM" id="SignalP"/>
    </source>
</evidence>
<feature type="chain" id="PRO_5046178861" evidence="1">
    <location>
        <begin position="22"/>
        <end position="1122"/>
    </location>
</feature>
<dbReference type="InterPro" id="IPR025965">
    <property type="entry name" value="FlgD/Vpr_Ig-like"/>
</dbReference>
<evidence type="ECO:0000259" key="2">
    <source>
        <dbReference type="Pfam" id="PF01364"/>
    </source>
</evidence>
<name>A0ABP8JX98_9BACT</name>
<dbReference type="InterPro" id="IPR029030">
    <property type="entry name" value="Caspase-like_dom_sf"/>
</dbReference>
<gene>
    <name evidence="4" type="primary">porU_1</name>
    <name evidence="4" type="ORF">GCM10023187_07100</name>
</gene>
<protein>
    <submittedName>
        <fullName evidence="4">Type IX secretion system sortase PorU</fullName>
    </submittedName>
</protein>
<accession>A0ABP8JX98</accession>
<sequence length="1122" mass="123921">MRLFTLSVCLLLLSTRLPAQTARFGNEWINYDQQYYKIPIAQPGLYRITYTDLQKAGFPVTTIDPTILQLFHRGLEQAITVAGEADKRFDPSDYIEFYGRGNDGAQDSLLYRPAGAQPHKYYSLFSDTTAYFLTYQPGKPGKRMAVSADTDFTGLTPEPYHWAEELRVFTDTYPAGNIYPMGAGYSDGSILSGYDVGEGWSGPVIKSNTSYSQTFTLTNYFASELSKPLVRVLVVGRTAFNHTVAFSVGPASGSLRRLAAVPFTNYTHQRFNAELNLSDLSPAGHVVLDVSPQEEGEEVSVSVIQVRYPQRTDLAGTSAKLLRLRTNPAGRSQLVLTNVAAGSRVFDLTDPNAVGILEGQLTAGRWQGVIRQTQTERTLLVTSQILPIPPIQPVTLRSVDPKKHNYLMVTHPLLRQPAGGIADPVQAYAMYRASAAGGGYDTLTVTINQLFDQFSYGERTPLAIRRFADYMLAKGNPQFLFLIGQSRDPQGVRKNPAIATLDMVPNAGWPGSDLGLVEGLNGFPQNVPAIPIGRLNAGRPQQVIDYLNKVKEHENTGVPALWRKDILHLSGGRSSYELSEFRRYVDEFKQLVEKPYIGGRVTTVSKQTDEPVETIPIADPVNRGVGMISMFGHSSLDITDIDIGFVSNDRLGYRNKGRYPFLLVNGCAAGNFYFGRPTIGTDWILTPDRGAVLFLAHTYNGFPYFLKTYSDQLYALLSDSAYLARPIGQLQQETIRRYLAGNNTIYDITNAQQITLQGDPAVSVFPFPRPDFGIDAGGLTLTGSKGGPVSSQTDSVKLTGIITNYGRVANGPLVIRVRQFSEQGLLLHEQSVSIPATYYADTVQFVLPNQKNAIRSLYYEVELDPDQHFSEMNRHNNRAQISTSGAVTELPFPADVIPPVLEVAFDGVRIRNNDIVSARPTIDVWLQDENRRLLRSDTTGIDLYVQAPCAKAPCPYKRLSLRSPQTTWTPAGADNLFTLTYRLQTALADGQYQFEVHARDLSGNRAAPYRIQFRVVNEPKILAAGAYPNPFAWQTRFLLTATGEQSPGAITIRITDPTGRLVRVLRMVGRVGTNEIFWDGTSETGNRLPNGLYLYQIAIEVGASPLPVEPDLSLTGKVIIAR</sequence>
<dbReference type="Proteomes" id="UP001500936">
    <property type="component" value="Unassembled WGS sequence"/>
</dbReference>
<dbReference type="InterPro" id="IPR001769">
    <property type="entry name" value="Gingipain"/>
</dbReference>
<reference evidence="5" key="1">
    <citation type="journal article" date="2019" name="Int. J. Syst. Evol. Microbiol.">
        <title>The Global Catalogue of Microorganisms (GCM) 10K type strain sequencing project: providing services to taxonomists for standard genome sequencing and annotation.</title>
        <authorList>
            <consortium name="The Broad Institute Genomics Platform"/>
            <consortium name="The Broad Institute Genome Sequencing Center for Infectious Disease"/>
            <person name="Wu L."/>
            <person name="Ma J."/>
        </authorList>
    </citation>
    <scope>NUCLEOTIDE SEQUENCE [LARGE SCALE GENOMIC DNA]</scope>
    <source>
        <strain evidence="5">JCM 17925</strain>
    </source>
</reference>
<keyword evidence="1" id="KW-0732">Signal</keyword>
<comment type="caution">
    <text evidence="4">The sequence shown here is derived from an EMBL/GenBank/DDBJ whole genome shotgun (WGS) entry which is preliminary data.</text>
</comment>
<organism evidence="4 5">
    <name type="scientific">Nibrella viscosa</name>
    <dbReference type="NCBI Taxonomy" id="1084524"/>
    <lineage>
        <taxon>Bacteria</taxon>
        <taxon>Pseudomonadati</taxon>
        <taxon>Bacteroidota</taxon>
        <taxon>Cytophagia</taxon>
        <taxon>Cytophagales</taxon>
        <taxon>Spirosomataceae</taxon>
        <taxon>Nibrella</taxon>
    </lineage>
</organism>
<evidence type="ECO:0000259" key="3">
    <source>
        <dbReference type="Pfam" id="PF13860"/>
    </source>
</evidence>
<dbReference type="EMBL" id="BAABHB010000001">
    <property type="protein sequence ID" value="GAA4397533.1"/>
    <property type="molecule type" value="Genomic_DNA"/>
</dbReference>
<dbReference type="Gene3D" id="3.40.50.1460">
    <property type="match status" value="1"/>
</dbReference>
<feature type="domain" description="Gingipain" evidence="2">
    <location>
        <begin position="406"/>
        <end position="763"/>
    </location>
</feature>
<dbReference type="Pfam" id="PF13860">
    <property type="entry name" value="FlgD_ig"/>
    <property type="match status" value="1"/>
</dbReference>